<dbReference type="SUPFAM" id="SSF52096">
    <property type="entry name" value="ClpP/crotonase"/>
    <property type="match status" value="1"/>
</dbReference>
<dbReference type="GO" id="GO:0006515">
    <property type="term" value="P:protein quality control for misfolded or incompletely synthesized proteins"/>
    <property type="evidence" value="ECO:0007669"/>
    <property type="project" value="TreeGrafter"/>
</dbReference>
<dbReference type="PANTHER" id="PTHR10381">
    <property type="entry name" value="ATP-DEPENDENT CLP PROTEASE PROTEOLYTIC SUBUNIT"/>
    <property type="match status" value="1"/>
</dbReference>
<dbReference type="CDD" id="cd07016">
    <property type="entry name" value="S14_ClpP_1"/>
    <property type="match status" value="1"/>
</dbReference>
<accession>A0A842AGB6</accession>
<gene>
    <name evidence="7" type="ORF">HB904_03900</name>
</gene>
<sequence length="245" mass="27211">MKKKFWEMKQSANKNEADVYIYGEIVAYKWDDEDTTAQSFQKDLKDLGDVETINLHINSPGGSVFEGIAIGNMLKAHKATVNAYVDALAASIASVIAASCDTVYMYANSMQMIHHPWAGVVGNAKDFRKKADDLDAIAQSSIITYLNKSGDKLTEEQIVGIMDNETWVSATEARDYGLCDVILGENQIAAAVSIELFEKYQNVPDKFNQVVQSNQPVITEERLQMAEQAKQSKQYINEILGGIRI</sequence>
<evidence type="ECO:0000256" key="3">
    <source>
        <dbReference type="ARBA" id="ARBA00022670"/>
    </source>
</evidence>
<comment type="similarity">
    <text evidence="1 6">Belongs to the peptidase S14 family.</text>
</comment>
<reference evidence="7 8" key="1">
    <citation type="submission" date="2020-03" db="EMBL/GenBank/DDBJ databases">
        <title>Soil Listeria distribution.</title>
        <authorList>
            <person name="Liao J."/>
            <person name="Wiedmann M."/>
        </authorList>
    </citation>
    <scope>NUCLEOTIDE SEQUENCE [LARGE SCALE GENOMIC DNA]</scope>
    <source>
        <strain evidence="7 8">FSL L7-1299</strain>
    </source>
</reference>
<dbReference type="Proteomes" id="UP000574104">
    <property type="component" value="Unassembled WGS sequence"/>
</dbReference>
<dbReference type="GO" id="GO:0004252">
    <property type="term" value="F:serine-type endopeptidase activity"/>
    <property type="evidence" value="ECO:0007669"/>
    <property type="project" value="InterPro"/>
</dbReference>
<dbReference type="EMBL" id="JAARSH010000002">
    <property type="protein sequence ID" value="MBC1615315.1"/>
    <property type="molecule type" value="Genomic_DNA"/>
</dbReference>
<evidence type="ECO:0000256" key="2">
    <source>
        <dbReference type="ARBA" id="ARBA00022490"/>
    </source>
</evidence>
<dbReference type="InterPro" id="IPR029045">
    <property type="entry name" value="ClpP/crotonase-like_dom_sf"/>
</dbReference>
<dbReference type="PANTHER" id="PTHR10381:SF70">
    <property type="entry name" value="ATP-DEPENDENT CLP PROTEASE PROTEOLYTIC SUBUNIT"/>
    <property type="match status" value="1"/>
</dbReference>
<dbReference type="AlphaFoldDB" id="A0A842AGB6"/>
<keyword evidence="2" id="KW-0963">Cytoplasm</keyword>
<dbReference type="GO" id="GO:0051117">
    <property type="term" value="F:ATPase binding"/>
    <property type="evidence" value="ECO:0007669"/>
    <property type="project" value="TreeGrafter"/>
</dbReference>
<name>A0A842AGB6_9LIST</name>
<evidence type="ECO:0000256" key="6">
    <source>
        <dbReference type="RuleBase" id="RU003567"/>
    </source>
</evidence>
<dbReference type="PRINTS" id="PR00127">
    <property type="entry name" value="CLPPROTEASEP"/>
</dbReference>
<dbReference type="Pfam" id="PF00574">
    <property type="entry name" value="CLP_protease"/>
    <property type="match status" value="1"/>
</dbReference>
<keyword evidence="4" id="KW-0378">Hydrolase</keyword>
<dbReference type="InterPro" id="IPR023562">
    <property type="entry name" value="ClpP/TepA"/>
</dbReference>
<dbReference type="NCBIfam" id="NF045542">
    <property type="entry name" value="Clp_rel_HeadMat"/>
    <property type="match status" value="1"/>
</dbReference>
<keyword evidence="5" id="KW-0720">Serine protease</keyword>
<protein>
    <recommendedName>
        <fullName evidence="6">ATP-dependent Clp protease proteolytic subunit</fullName>
    </recommendedName>
</protein>
<evidence type="ECO:0000256" key="4">
    <source>
        <dbReference type="ARBA" id="ARBA00022801"/>
    </source>
</evidence>
<evidence type="ECO:0000313" key="7">
    <source>
        <dbReference type="EMBL" id="MBC1615315.1"/>
    </source>
</evidence>
<comment type="caution">
    <text evidence="7">The sequence shown here is derived from an EMBL/GenBank/DDBJ whole genome shotgun (WGS) entry which is preliminary data.</text>
</comment>
<dbReference type="InterPro" id="IPR001907">
    <property type="entry name" value="ClpP"/>
</dbReference>
<organism evidence="7 8">
    <name type="scientific">Listeria booriae</name>
    <dbReference type="NCBI Taxonomy" id="1552123"/>
    <lineage>
        <taxon>Bacteria</taxon>
        <taxon>Bacillati</taxon>
        <taxon>Bacillota</taxon>
        <taxon>Bacilli</taxon>
        <taxon>Bacillales</taxon>
        <taxon>Listeriaceae</taxon>
        <taxon>Listeria</taxon>
    </lineage>
</organism>
<evidence type="ECO:0000256" key="5">
    <source>
        <dbReference type="ARBA" id="ARBA00022825"/>
    </source>
</evidence>
<dbReference type="Gene3D" id="3.90.226.10">
    <property type="entry name" value="2-enoyl-CoA Hydratase, Chain A, domain 1"/>
    <property type="match status" value="1"/>
</dbReference>
<keyword evidence="3 7" id="KW-0645">Protease</keyword>
<dbReference type="RefSeq" id="WP_185434211.1">
    <property type="nucleotide sequence ID" value="NZ_JAARSH010000002.1"/>
</dbReference>
<dbReference type="GO" id="GO:0009368">
    <property type="term" value="C:endopeptidase Clp complex"/>
    <property type="evidence" value="ECO:0007669"/>
    <property type="project" value="TreeGrafter"/>
</dbReference>
<proteinExistence type="inferred from homology"/>
<evidence type="ECO:0000256" key="1">
    <source>
        <dbReference type="ARBA" id="ARBA00007039"/>
    </source>
</evidence>
<dbReference type="GO" id="GO:0004176">
    <property type="term" value="F:ATP-dependent peptidase activity"/>
    <property type="evidence" value="ECO:0007669"/>
    <property type="project" value="InterPro"/>
</dbReference>
<evidence type="ECO:0000313" key="8">
    <source>
        <dbReference type="Proteomes" id="UP000574104"/>
    </source>
</evidence>